<evidence type="ECO:0000313" key="6">
    <source>
        <dbReference type="EMBL" id="PIN23172.1"/>
    </source>
</evidence>
<dbReference type="STRING" id="429701.A0A2G9I079"/>
<dbReference type="PANTHER" id="PTHR46158:SF1">
    <property type="entry name" value="RING_U-BOX SUPERFAMILY PROTEIN"/>
    <property type="match status" value="1"/>
</dbReference>
<evidence type="ECO:0000313" key="7">
    <source>
        <dbReference type="Proteomes" id="UP000231279"/>
    </source>
</evidence>
<evidence type="ECO:0000256" key="3">
    <source>
        <dbReference type="ARBA" id="ARBA00022833"/>
    </source>
</evidence>
<organism evidence="6 7">
    <name type="scientific">Handroanthus impetiginosus</name>
    <dbReference type="NCBI Taxonomy" id="429701"/>
    <lineage>
        <taxon>Eukaryota</taxon>
        <taxon>Viridiplantae</taxon>
        <taxon>Streptophyta</taxon>
        <taxon>Embryophyta</taxon>
        <taxon>Tracheophyta</taxon>
        <taxon>Spermatophyta</taxon>
        <taxon>Magnoliopsida</taxon>
        <taxon>eudicotyledons</taxon>
        <taxon>Gunneridae</taxon>
        <taxon>Pentapetalae</taxon>
        <taxon>asterids</taxon>
        <taxon>lamiids</taxon>
        <taxon>Lamiales</taxon>
        <taxon>Bignoniaceae</taxon>
        <taxon>Crescentiina</taxon>
        <taxon>Tabebuia alliance</taxon>
        <taxon>Handroanthus</taxon>
    </lineage>
</organism>
<comment type="caution">
    <text evidence="6">The sequence shown here is derived from an EMBL/GenBank/DDBJ whole genome shotgun (WGS) entry which is preliminary data.</text>
</comment>
<dbReference type="EMBL" id="NKXS01000608">
    <property type="protein sequence ID" value="PIN23172.1"/>
    <property type="molecule type" value="Genomic_DNA"/>
</dbReference>
<dbReference type="SMART" id="SM00744">
    <property type="entry name" value="RINGv"/>
    <property type="match status" value="1"/>
</dbReference>
<dbReference type="InterPro" id="IPR011016">
    <property type="entry name" value="Znf_RING-CH"/>
</dbReference>
<dbReference type="GO" id="GO:0008270">
    <property type="term" value="F:zinc ion binding"/>
    <property type="evidence" value="ECO:0007669"/>
    <property type="project" value="UniProtKB-KW"/>
</dbReference>
<feature type="domain" description="RING-CH-type" evidence="5">
    <location>
        <begin position="183"/>
        <end position="242"/>
    </location>
</feature>
<keyword evidence="2" id="KW-0863">Zinc-finger</keyword>
<sequence>MKAGSQEPLEKAEAADISILTSPKPSSALDEPEAPRTVNATQVPVKVTKSSRDTGSSHRKDGGKDTTERSTKGRDKGKDQVTVTDKKRKRSTPQAVESKYKLWSFHFSKRPRTSSGSLRVQKAIERGEVSYPEPRPFHCSGRLSGFVLRPSPIWEWELNKSELVMIKEKNSQQHSKGKEAELIIRKEEAICRFCFNIFVEDNVLKTKCTCKFTLIHEPCATEWSQKKGNNKCDVCEKDIQNMPVTLSEYQSSDTNKKDKSKRFFGCFGSQGS</sequence>
<dbReference type="Pfam" id="PF12906">
    <property type="entry name" value="RINGv"/>
    <property type="match status" value="1"/>
</dbReference>
<dbReference type="Gene3D" id="3.30.40.10">
    <property type="entry name" value="Zinc/RING finger domain, C3HC4 (zinc finger)"/>
    <property type="match status" value="1"/>
</dbReference>
<evidence type="ECO:0000256" key="1">
    <source>
        <dbReference type="ARBA" id="ARBA00022723"/>
    </source>
</evidence>
<gene>
    <name evidence="6" type="ORF">CDL12_04101</name>
</gene>
<dbReference type="PANTHER" id="PTHR46158">
    <property type="entry name" value="OS02G0165000 PROTEIN"/>
    <property type="match status" value="1"/>
</dbReference>
<dbReference type="AlphaFoldDB" id="A0A2G9I079"/>
<protein>
    <recommendedName>
        <fullName evidence="5">RING-CH-type domain-containing protein</fullName>
    </recommendedName>
</protein>
<dbReference type="Proteomes" id="UP000231279">
    <property type="component" value="Unassembled WGS sequence"/>
</dbReference>
<feature type="region of interest" description="Disordered" evidence="4">
    <location>
        <begin position="1"/>
        <end position="93"/>
    </location>
</feature>
<reference evidence="7" key="1">
    <citation type="journal article" date="2018" name="Gigascience">
        <title>Genome assembly of the Pink Ipe (Handroanthus impetiginosus, Bignoniaceae), a highly valued, ecologically keystone Neotropical timber forest tree.</title>
        <authorList>
            <person name="Silva-Junior O.B."/>
            <person name="Grattapaglia D."/>
            <person name="Novaes E."/>
            <person name="Collevatti R.G."/>
        </authorList>
    </citation>
    <scope>NUCLEOTIDE SEQUENCE [LARGE SCALE GENOMIC DNA]</scope>
    <source>
        <strain evidence="7">cv. UFG-1</strain>
    </source>
</reference>
<evidence type="ECO:0000256" key="2">
    <source>
        <dbReference type="ARBA" id="ARBA00022771"/>
    </source>
</evidence>
<name>A0A2G9I079_9LAMI</name>
<keyword evidence="1" id="KW-0479">Metal-binding</keyword>
<keyword evidence="7" id="KW-1185">Reference proteome</keyword>
<proteinExistence type="predicted"/>
<dbReference type="SUPFAM" id="SSF57850">
    <property type="entry name" value="RING/U-box"/>
    <property type="match status" value="1"/>
</dbReference>
<evidence type="ECO:0000256" key="4">
    <source>
        <dbReference type="SAM" id="MobiDB-lite"/>
    </source>
</evidence>
<dbReference type="PROSITE" id="PS51292">
    <property type="entry name" value="ZF_RING_CH"/>
    <property type="match status" value="1"/>
</dbReference>
<feature type="compositionally biased region" description="Basic and acidic residues" evidence="4">
    <location>
        <begin position="50"/>
        <end position="79"/>
    </location>
</feature>
<dbReference type="InterPro" id="IPR013083">
    <property type="entry name" value="Znf_RING/FYVE/PHD"/>
</dbReference>
<evidence type="ECO:0000259" key="5">
    <source>
        <dbReference type="PROSITE" id="PS51292"/>
    </source>
</evidence>
<accession>A0A2G9I079</accession>
<keyword evidence="3" id="KW-0862">Zinc</keyword>